<protein>
    <submittedName>
        <fullName evidence="2">Uncharacterized protein</fullName>
    </submittedName>
</protein>
<keyword evidence="1" id="KW-0472">Membrane</keyword>
<dbReference type="AlphaFoldDB" id="A0A397RW30"/>
<evidence type="ECO:0000256" key="1">
    <source>
        <dbReference type="SAM" id="Phobius"/>
    </source>
</evidence>
<dbReference type="InParanoid" id="A0A397RW30"/>
<dbReference type="RefSeq" id="WP_119015887.1">
    <property type="nucleotide sequence ID" value="NZ_QXEV01000005.1"/>
</dbReference>
<dbReference type="Proteomes" id="UP000266506">
    <property type="component" value="Unassembled WGS sequence"/>
</dbReference>
<sequence length="492" mass="57943">MPKRIKIIITTFLFVFSIFILPINTFASYYEEIKVEVEALVDEGKLPEYHKKLSSNTGYQTLYTKMYRQASAGTKEYFASMDYSNLLYFIQMYENSWNTVWYDILTNLDIEPKYLDPNRILGLYYDAYAGDESSYLYLVWTSKYLPSEFMTINSLELNGKEYTQYPTNDLFSPFWFDSKYYYFEAYDLAIHLTPIGGFDGGKEFGVPLTQKYKFSNIKTGIDKLQFDDDPDPNNLYSATIDSYTEFDLGIVPKYHEKSACQLVTHAYKLIKDCEVQSYYDFGFGGYMHYVHFNTTIPIDKIYRVDVSYVLTSDNKEWYQFWLNEELKKVTKSLRPEKKSTGIFNLYQTYGFKEGIFKSNEKESITYKYEMMLNYSEQNWDIFSDACVESNYKRIKDFQILRLNYLVEDEVYDVKVTMDNVDGKTLSIIDRELILDTESALWQIKDKTYNILDGFSVAKNVLISVLGIIGFLLLFYFGYKVVITVKEVMRDEK</sequence>
<accession>A0A397RW30</accession>
<evidence type="ECO:0000313" key="3">
    <source>
        <dbReference type="Proteomes" id="UP000266506"/>
    </source>
</evidence>
<dbReference type="OrthoDB" id="9820770at2"/>
<dbReference type="EMBL" id="QXEV01000005">
    <property type="protein sequence ID" value="RIA77938.1"/>
    <property type="molecule type" value="Genomic_DNA"/>
</dbReference>
<reference evidence="2 3" key="1">
    <citation type="submission" date="2018-08" db="EMBL/GenBank/DDBJ databases">
        <title>Genomic Encyclopedia of Archaeal and Bacterial Type Strains, Phase II (KMG-II): from individual species to whole genera.</title>
        <authorList>
            <person name="Goeker M."/>
        </authorList>
    </citation>
    <scope>NUCLEOTIDE SEQUENCE [LARGE SCALE GENOMIC DNA]</scope>
    <source>
        <strain evidence="2 3">ATCC 27112</strain>
    </source>
</reference>
<keyword evidence="1" id="KW-0812">Transmembrane</keyword>
<feature type="transmembrane region" description="Helical" evidence="1">
    <location>
        <begin position="7"/>
        <end position="30"/>
    </location>
</feature>
<proteinExistence type="predicted"/>
<feature type="transmembrane region" description="Helical" evidence="1">
    <location>
        <begin position="460"/>
        <end position="482"/>
    </location>
</feature>
<organism evidence="2 3">
    <name type="scientific">Anaeroplasma bactoclasticum</name>
    <dbReference type="NCBI Taxonomy" id="2088"/>
    <lineage>
        <taxon>Bacteria</taxon>
        <taxon>Bacillati</taxon>
        <taxon>Mycoplasmatota</taxon>
        <taxon>Mollicutes</taxon>
        <taxon>Anaeroplasmatales</taxon>
        <taxon>Anaeroplasmataceae</taxon>
        <taxon>Anaeroplasma</taxon>
    </lineage>
</organism>
<evidence type="ECO:0000313" key="2">
    <source>
        <dbReference type="EMBL" id="RIA77938.1"/>
    </source>
</evidence>
<comment type="caution">
    <text evidence="2">The sequence shown here is derived from an EMBL/GenBank/DDBJ whole genome shotgun (WGS) entry which is preliminary data.</text>
</comment>
<gene>
    <name evidence="2" type="ORF">EI71_00721</name>
</gene>
<name>A0A397RW30_9MOLU</name>
<keyword evidence="3" id="KW-1185">Reference proteome</keyword>
<keyword evidence="1" id="KW-1133">Transmembrane helix</keyword>